<evidence type="ECO:0000313" key="2">
    <source>
        <dbReference type="EMBL" id="QNT79123.1"/>
    </source>
</evidence>
<gene>
    <name evidence="2" type="primary">tag</name>
    <name evidence="2" type="ORF">JGUZn3_19090</name>
</gene>
<dbReference type="KEGG" id="ebla:JGUZn3_19090"/>
<proteinExistence type="predicted"/>
<dbReference type="Proteomes" id="UP000516349">
    <property type="component" value="Chromosome"/>
</dbReference>
<evidence type="ECO:0000313" key="3">
    <source>
        <dbReference type="Proteomes" id="UP000516349"/>
    </source>
</evidence>
<keyword evidence="3" id="KW-1185">Reference proteome</keyword>
<dbReference type="EC" id="3.2.2.20" evidence="2"/>
<dbReference type="InterPro" id="IPR005019">
    <property type="entry name" value="Adenine_glyco"/>
</dbReference>
<dbReference type="InterPro" id="IPR052891">
    <property type="entry name" value="DNA-3mA_glycosylase"/>
</dbReference>
<dbReference type="PANTHER" id="PTHR30037">
    <property type="entry name" value="DNA-3-METHYLADENINE GLYCOSYLASE 1"/>
    <property type="match status" value="1"/>
</dbReference>
<dbReference type="PANTHER" id="PTHR30037:SF4">
    <property type="entry name" value="DNA-3-METHYLADENINE GLYCOSYLASE I"/>
    <property type="match status" value="1"/>
</dbReference>
<dbReference type="Gene3D" id="1.10.340.30">
    <property type="entry name" value="Hypothetical protein, domain 2"/>
    <property type="match status" value="1"/>
</dbReference>
<accession>A0A7H1NTL3</accession>
<keyword evidence="2" id="KW-0378">Hydrolase</keyword>
<protein>
    <submittedName>
        <fullName evidence="2">DNA-3-methyladenine glycosylase 1</fullName>
        <ecNumber evidence="2">3.2.2.20</ecNumber>
    </submittedName>
</protein>
<dbReference type="GO" id="GO:0008725">
    <property type="term" value="F:DNA-3-methyladenine glycosylase activity"/>
    <property type="evidence" value="ECO:0007669"/>
    <property type="project" value="UniProtKB-EC"/>
</dbReference>
<dbReference type="InterPro" id="IPR011257">
    <property type="entry name" value="DNA_glycosylase"/>
</dbReference>
<dbReference type="EMBL" id="CP060244">
    <property type="protein sequence ID" value="QNT79123.1"/>
    <property type="molecule type" value="Genomic_DNA"/>
</dbReference>
<evidence type="ECO:0000256" key="1">
    <source>
        <dbReference type="PIRSR" id="PIRSR605019-1"/>
    </source>
</evidence>
<dbReference type="GO" id="GO:0046872">
    <property type="term" value="F:metal ion binding"/>
    <property type="evidence" value="ECO:0007669"/>
    <property type="project" value="UniProtKB-KW"/>
</dbReference>
<feature type="binding site" evidence="1">
    <location>
        <position position="4"/>
    </location>
    <ligand>
        <name>Zn(2+)</name>
        <dbReference type="ChEBI" id="CHEBI:29105"/>
    </ligand>
</feature>
<feature type="binding site" evidence="1">
    <location>
        <position position="176"/>
    </location>
    <ligand>
        <name>Zn(2+)</name>
        <dbReference type="ChEBI" id="CHEBI:29105"/>
    </ligand>
</feature>
<dbReference type="RefSeq" id="WP_203413312.1">
    <property type="nucleotide sequence ID" value="NZ_CP060244.1"/>
</dbReference>
<name>A0A7H1NTL3_9PROT</name>
<keyword evidence="2" id="KW-0326">Glycosidase</keyword>
<dbReference type="GO" id="GO:0006284">
    <property type="term" value="P:base-excision repair"/>
    <property type="evidence" value="ECO:0007669"/>
    <property type="project" value="InterPro"/>
</dbReference>
<organism evidence="2 3">
    <name type="scientific">Entomobacter blattae</name>
    <dbReference type="NCBI Taxonomy" id="2762277"/>
    <lineage>
        <taxon>Bacteria</taxon>
        <taxon>Pseudomonadati</taxon>
        <taxon>Pseudomonadota</taxon>
        <taxon>Alphaproteobacteria</taxon>
        <taxon>Acetobacterales</taxon>
        <taxon>Acetobacteraceae</taxon>
        <taxon>Entomobacter</taxon>
    </lineage>
</organism>
<dbReference type="SUPFAM" id="SSF48150">
    <property type="entry name" value="DNA-glycosylase"/>
    <property type="match status" value="1"/>
</dbReference>
<keyword evidence="1" id="KW-0862">Zinc</keyword>
<reference evidence="2 3" key="1">
    <citation type="submission" date="2020-08" db="EMBL/GenBank/DDBJ databases">
        <title>Complete genome sequence of Entomobacter blattae G55GP.</title>
        <authorList>
            <person name="Poehlein A."/>
            <person name="Guzman J."/>
            <person name="Daniel R."/>
            <person name="Vilcinskas A."/>
        </authorList>
    </citation>
    <scope>NUCLEOTIDE SEQUENCE [LARGE SCALE GENOMIC DNA]</scope>
    <source>
        <strain evidence="2 3">G55GP</strain>
    </source>
</reference>
<dbReference type="Pfam" id="PF03352">
    <property type="entry name" value="Adenine_glyco"/>
    <property type="match status" value="1"/>
</dbReference>
<feature type="binding site" evidence="1">
    <location>
        <position position="17"/>
    </location>
    <ligand>
        <name>Zn(2+)</name>
        <dbReference type="ChEBI" id="CHEBI:29105"/>
    </ligand>
</feature>
<dbReference type="AlphaFoldDB" id="A0A7H1NTL3"/>
<sequence length="190" mass="21875">MNRCQWVGDDALMQHYHDTEWGIPIFDDRALWENLILEGFQAGLSWKIVLHKRENFRNAFYDFFPEKILAMKQAEKAALLTNPGIIRSKLKIESVFQNAQAFIDLQEKGSGLSDLAWHYTNHKPHFCFGKPDPSMQKVAEKLSKDLKKLNFKFVGPTIVYAWMQAIGLINDHEANCSALSLKEMSKIETS</sequence>
<feature type="binding site" evidence="1">
    <location>
        <position position="172"/>
    </location>
    <ligand>
        <name>Zn(2+)</name>
        <dbReference type="ChEBI" id="CHEBI:29105"/>
    </ligand>
</feature>
<keyword evidence="1" id="KW-0479">Metal-binding</keyword>